<protein>
    <submittedName>
        <fullName evidence="1">Uncharacterized protein</fullName>
    </submittedName>
</protein>
<evidence type="ECO:0000313" key="1">
    <source>
        <dbReference type="EMBL" id="CEK56220.1"/>
    </source>
</evidence>
<dbReference type="EMBL" id="HACG01009355">
    <property type="protein sequence ID" value="CEK56220.1"/>
    <property type="molecule type" value="Transcribed_RNA"/>
</dbReference>
<dbReference type="AlphaFoldDB" id="A0A0B6YL31"/>
<feature type="non-terminal residue" evidence="1">
    <location>
        <position position="1"/>
    </location>
</feature>
<reference evidence="1" key="1">
    <citation type="submission" date="2014-12" db="EMBL/GenBank/DDBJ databases">
        <title>Insight into the proteome of Arion vulgaris.</title>
        <authorList>
            <person name="Aradska J."/>
            <person name="Bulat T."/>
            <person name="Smidak R."/>
            <person name="Sarate P."/>
            <person name="Gangsoo J."/>
            <person name="Sialana F."/>
            <person name="Bilban M."/>
            <person name="Lubec G."/>
        </authorList>
    </citation>
    <scope>NUCLEOTIDE SEQUENCE</scope>
    <source>
        <tissue evidence="1">Skin</tissue>
    </source>
</reference>
<name>A0A0B6YL31_9EUPU</name>
<organism evidence="1">
    <name type="scientific">Arion vulgaris</name>
    <dbReference type="NCBI Taxonomy" id="1028688"/>
    <lineage>
        <taxon>Eukaryota</taxon>
        <taxon>Metazoa</taxon>
        <taxon>Spiralia</taxon>
        <taxon>Lophotrochozoa</taxon>
        <taxon>Mollusca</taxon>
        <taxon>Gastropoda</taxon>
        <taxon>Heterobranchia</taxon>
        <taxon>Euthyneura</taxon>
        <taxon>Panpulmonata</taxon>
        <taxon>Eupulmonata</taxon>
        <taxon>Stylommatophora</taxon>
        <taxon>Helicina</taxon>
        <taxon>Arionoidea</taxon>
        <taxon>Arionidae</taxon>
        <taxon>Arion</taxon>
    </lineage>
</organism>
<sequence>LEYIVTTCKIAEAAKEKIIGSLRLWHGRKSTEFINKDMSLEGPCLPVAKECKVSKLKFTTLLWAVHHSYMLKFTNLSYKIHHSFMAILPL</sequence>
<proteinExistence type="predicted"/>
<accession>A0A0B6YL31</accession>
<gene>
    <name evidence="1" type="primary">ORF27108</name>
</gene>